<organism evidence="1">
    <name type="scientific">uncultured Bacteroidota bacterium</name>
    <dbReference type="NCBI Taxonomy" id="152509"/>
    <lineage>
        <taxon>Bacteria</taxon>
        <taxon>Pseudomonadati</taxon>
        <taxon>Bacteroidota</taxon>
        <taxon>environmental samples</taxon>
    </lineage>
</organism>
<dbReference type="EMBL" id="AP011630">
    <property type="protein sequence ID" value="BAL52501.1"/>
    <property type="molecule type" value="Genomic_DNA"/>
</dbReference>
<accession>H5S8L5</accession>
<protein>
    <submittedName>
        <fullName evidence="1">Uncharacterized protein</fullName>
    </submittedName>
</protein>
<evidence type="ECO:0000313" key="1">
    <source>
        <dbReference type="EMBL" id="BAL52501.1"/>
    </source>
</evidence>
<reference evidence="1" key="2">
    <citation type="journal article" date="2012" name="PLoS ONE">
        <title>A Deeply Branching Thermophilic Bacterium with an Ancient Acetyl-CoA Pathway Dominates a Subsurface Ecosystem.</title>
        <authorList>
            <person name="Takami H."/>
            <person name="Noguchi H."/>
            <person name="Takaki Y."/>
            <person name="Uchiyama I."/>
            <person name="Toyoda A."/>
            <person name="Nishi S."/>
            <person name="Chee G.-J."/>
            <person name="Arai W."/>
            <person name="Nunoura T."/>
            <person name="Itoh T."/>
            <person name="Hattori M."/>
            <person name="Takai K."/>
        </authorList>
    </citation>
    <scope>NUCLEOTIDE SEQUENCE</scope>
</reference>
<dbReference type="AlphaFoldDB" id="H5S8L5"/>
<proteinExistence type="predicted"/>
<sequence length="48" mass="4902">MGAAAAAGEAEAPSYNALVQSWPEIARLARESSMAHTAQALLFGGDNV</sequence>
<name>H5S8L5_9BACT</name>
<gene>
    <name evidence="1" type="ORF">HGMM_F01E03C02</name>
</gene>
<reference evidence="1" key="1">
    <citation type="journal article" date="2005" name="Environ. Microbiol.">
        <title>Genetic and functional properties of uncultivated thermophilic crenarchaeotes from a subsurface gold mine as revealed by analysis of genome fragments.</title>
        <authorList>
            <person name="Nunoura T."/>
            <person name="Hirayama H."/>
            <person name="Takami H."/>
            <person name="Oida H."/>
            <person name="Nishi S."/>
            <person name="Shimamura S."/>
            <person name="Suzuki Y."/>
            <person name="Inagaki F."/>
            <person name="Takai K."/>
            <person name="Nealson K.H."/>
            <person name="Horikoshi K."/>
        </authorList>
    </citation>
    <scope>NUCLEOTIDE SEQUENCE</scope>
</reference>